<evidence type="ECO:0000313" key="2">
    <source>
        <dbReference type="EMBL" id="KAB7576076.1"/>
    </source>
</evidence>
<feature type="transmembrane region" description="Helical" evidence="1">
    <location>
        <begin position="179"/>
        <end position="195"/>
    </location>
</feature>
<feature type="transmembrane region" description="Helical" evidence="1">
    <location>
        <begin position="207"/>
        <end position="226"/>
    </location>
</feature>
<dbReference type="EMBL" id="WEFP01000001">
    <property type="protein sequence ID" value="KAB7576076.1"/>
    <property type="molecule type" value="Genomic_DNA"/>
</dbReference>
<evidence type="ECO:0000313" key="11">
    <source>
        <dbReference type="Proteomes" id="UP000469871"/>
    </source>
</evidence>
<dbReference type="Proteomes" id="UP001260956">
    <property type="component" value="Unassembled WGS sequence"/>
</dbReference>
<dbReference type="EMBL" id="JAIFOC010000061">
    <property type="protein sequence ID" value="MBX4222802.1"/>
    <property type="molecule type" value="Genomic_DNA"/>
</dbReference>
<dbReference type="Proteomes" id="UP000249070">
    <property type="component" value="Unassembled WGS sequence"/>
</dbReference>
<dbReference type="EMBL" id="QHGU01000036">
    <property type="protein sequence ID" value="PZM55616.1"/>
    <property type="molecule type" value="Genomic_DNA"/>
</dbReference>
<gene>
    <name evidence="5" type="ORF">B1P95_10160</name>
    <name evidence="6" type="ORF">DKP91_08590</name>
    <name evidence="7" type="ORF">EB12_00742</name>
    <name evidence="2" type="ORF">GBM73_01560</name>
    <name evidence="3" type="ORF">KYX88_08230</name>
    <name evidence="4" type="ORF">P6Z85_05730</name>
</gene>
<name>A0A133CNB7_ENTFC</name>
<reference evidence="3" key="5">
    <citation type="journal article" date="2022" name="J. Anim. Sci.">
        <title>Whole genome sequence analyses-based assessment of virulence potential and antimicrobial susceptibilities and resistance of Enterococcus faecium strains isolated from commercial swine and cattle probiotic products.</title>
        <authorList>
            <person name="Shridhar P.B."/>
            <person name="Amachawadi R.G."/>
            <person name="Tokach M."/>
            <person name="Patel I."/>
            <person name="Gangiredla J."/>
            <person name="Mammel M."/>
            <person name="Nagaraja T.G."/>
        </authorList>
    </citation>
    <scope>NUCLEOTIDE SEQUENCE</scope>
    <source>
        <strain evidence="3">EF215</strain>
    </source>
</reference>
<accession>A0A133CNB7</accession>
<dbReference type="OMA" id="KGWPIHY"/>
<reference evidence="6 9" key="3">
    <citation type="submission" date="2018-05" db="EMBL/GenBank/DDBJ databases">
        <title>Vancomycin-resistant Enterococcus faecium strain from Chelyabinsk, Russia.</title>
        <authorList>
            <person name="Gostev V."/>
            <person name="Goncharov A."/>
            <person name="Kolodzhieva V."/>
            <person name="Suvorov A."/>
            <person name="Sidorenko S."/>
            <person name="Zueva L."/>
        </authorList>
    </citation>
    <scope>NUCLEOTIDE SEQUENCE [LARGE SCALE GENOMIC DNA]</scope>
    <source>
        <strain evidence="6 9">20</strain>
    </source>
</reference>
<dbReference type="EMBL" id="LEQJ01000003">
    <property type="protein sequence ID" value="RBS34288.1"/>
    <property type="molecule type" value="Genomic_DNA"/>
</dbReference>
<feature type="transmembrane region" description="Helical" evidence="1">
    <location>
        <begin position="113"/>
        <end position="134"/>
    </location>
</feature>
<dbReference type="STRING" id="1352.AL014_07030"/>
<evidence type="ECO:0000313" key="7">
    <source>
        <dbReference type="EMBL" id="RBS34288.1"/>
    </source>
</evidence>
<dbReference type="InterPro" id="IPR011435">
    <property type="entry name" value="UmpAB"/>
</dbReference>
<protein>
    <submittedName>
        <fullName evidence="2">DUF1538 domain-containing protein</fullName>
    </submittedName>
</protein>
<feature type="transmembrane region" description="Helical" evidence="1">
    <location>
        <begin position="141"/>
        <end position="159"/>
    </location>
</feature>
<keyword evidence="1" id="KW-1133">Transmembrane helix</keyword>
<feature type="transmembrane region" description="Helical" evidence="1">
    <location>
        <begin position="35"/>
        <end position="55"/>
    </location>
</feature>
<feature type="transmembrane region" description="Helical" evidence="1">
    <location>
        <begin position="76"/>
        <end position="93"/>
    </location>
</feature>
<dbReference type="Pfam" id="PF07556">
    <property type="entry name" value="DUF1538"/>
    <property type="match status" value="1"/>
</dbReference>
<evidence type="ECO:0000313" key="5">
    <source>
        <dbReference type="EMBL" id="OOL82325.1"/>
    </source>
</evidence>
<reference evidence="2 11" key="4">
    <citation type="submission" date="2019-10" db="EMBL/GenBank/DDBJ databases">
        <title>Evolutionary dynamics of vancomycin-resistant Enterococcus faecium during gastrointestinal tract colonization and bloodstream infection in immunocompromised pediatric patients.</title>
        <authorList>
            <person name="Chilambi G.S."/>
            <person name="Nordstrom H.R."/>
            <person name="Evans D.R."/>
            <person name="Ferrolino J."/>
            <person name="Hayden R.T."/>
            <person name="Maron G.M."/>
            <person name="Vo A.N."/>
            <person name="Gilmore M.S."/>
            <person name="Wolf J."/>
            <person name="Rosch J.W."/>
            <person name="Van Tyne D."/>
        </authorList>
    </citation>
    <scope>NUCLEOTIDE SEQUENCE [LARGE SCALE GENOMIC DNA]</scope>
    <source>
        <strain evidence="2 11">VRECG27</strain>
    </source>
</reference>
<reference evidence="7 10" key="1">
    <citation type="submission" date="2015-06" db="EMBL/GenBank/DDBJ databases">
        <title>The Genome Sequence of Enterococcus faecium 131EA1.</title>
        <authorList>
            <consortium name="The Broad Institute Genomics Platform"/>
            <consortium name="The Broad Institute Genome Sequencing Center for Infectious Disease"/>
            <person name="Earl A.M."/>
            <person name="Van Tyne D."/>
            <person name="Lebreton F."/>
            <person name="Saavedra J.T."/>
            <person name="Gilmore M.S."/>
            <person name="Manson Mcguire A."/>
            <person name="Clock S."/>
            <person name="Crupain M."/>
            <person name="Rangan U."/>
            <person name="Young S."/>
            <person name="Abouelleil A."/>
            <person name="Cao P."/>
            <person name="Chapman S.B."/>
            <person name="Griggs A."/>
            <person name="Priest M."/>
            <person name="Shea T."/>
            <person name="Wortman J."/>
            <person name="Nusbaum C."/>
            <person name="Birren B."/>
        </authorList>
    </citation>
    <scope>NUCLEOTIDE SEQUENCE [LARGE SCALE GENOMIC DNA]</scope>
    <source>
        <strain evidence="7 10">131EA1</strain>
    </source>
</reference>
<dbReference type="Proteomes" id="UP000253144">
    <property type="component" value="Unassembled WGS sequence"/>
</dbReference>
<evidence type="ECO:0000256" key="1">
    <source>
        <dbReference type="SAM" id="Phobius"/>
    </source>
</evidence>
<dbReference type="GeneID" id="66454486"/>
<evidence type="ECO:0000313" key="6">
    <source>
        <dbReference type="EMBL" id="PZM55616.1"/>
    </source>
</evidence>
<sequence length="227" mass="24145">MLKNFKEVIAAILPMTVLIVILTFVFAPLEGEDLASFLVGAAIMMIGMTLFLFGADYSMMEVGDLVGKYMIKKKSLTVLVSLGFAIGIVITIAEPSVQVLGQQVYDISDGEIGRVLLIGIVSVGTGVFLAFALLRVVFKLSYYQLMAIGYIGVLIASFFTSSEFMPIAFDSGGVTTGPVTVPFILALAGGMTSMIKQKKNENDSFGMVGIASLGPILAVMILGVIFQ</sequence>
<keyword evidence="1" id="KW-0812">Transmembrane</keyword>
<evidence type="ECO:0000313" key="4">
    <source>
        <dbReference type="EMBL" id="MDT2369659.1"/>
    </source>
</evidence>
<reference evidence="4" key="6">
    <citation type="submission" date="2023-03" db="EMBL/GenBank/DDBJ databases">
        <authorList>
            <person name="Shen W."/>
            <person name="Cai J."/>
        </authorList>
    </citation>
    <scope>NUCLEOTIDE SEQUENCE</scope>
    <source>
        <strain evidence="4">B1010-2</strain>
    </source>
</reference>
<reference evidence="5 8" key="2">
    <citation type="submission" date="2017-02" db="EMBL/GenBank/DDBJ databases">
        <title>Clonality and virulence of isolates of VRE in Hematopoietic Stem Cell Transplanted (HSCT) patients.</title>
        <authorList>
            <person name="Marchi A.P."/>
            <person name="Martins R.C."/>
            <person name="Marie S.K."/>
            <person name="Levin A.S."/>
            <person name="Costa S.F."/>
        </authorList>
    </citation>
    <scope>NUCLEOTIDE SEQUENCE [LARGE SCALE GENOMIC DNA]</scope>
    <source>
        <strain evidence="5 8">LIM1759</strain>
    </source>
</reference>
<organism evidence="5 8">
    <name type="scientific">Enterococcus faecium</name>
    <name type="common">Streptococcus faecium</name>
    <dbReference type="NCBI Taxonomy" id="1352"/>
    <lineage>
        <taxon>Bacteria</taxon>
        <taxon>Bacillati</taxon>
        <taxon>Bacillota</taxon>
        <taxon>Bacilli</taxon>
        <taxon>Lactobacillales</taxon>
        <taxon>Enterococcaceae</taxon>
        <taxon>Enterococcus</taxon>
    </lineage>
</organism>
<dbReference type="AlphaFoldDB" id="A0A133CNB7"/>
<feature type="transmembrane region" description="Helical" evidence="1">
    <location>
        <begin position="7"/>
        <end position="29"/>
    </location>
</feature>
<dbReference type="Proteomes" id="UP000469871">
    <property type="component" value="Unassembled WGS sequence"/>
</dbReference>
<evidence type="ECO:0000313" key="8">
    <source>
        <dbReference type="Proteomes" id="UP000191171"/>
    </source>
</evidence>
<proteinExistence type="predicted"/>
<evidence type="ECO:0000313" key="9">
    <source>
        <dbReference type="Proteomes" id="UP000249070"/>
    </source>
</evidence>
<dbReference type="Proteomes" id="UP000191171">
    <property type="component" value="Unassembled WGS sequence"/>
</dbReference>
<dbReference type="Proteomes" id="UP001139644">
    <property type="component" value="Unassembled WGS sequence"/>
</dbReference>
<dbReference type="EMBL" id="JARPTX010000014">
    <property type="protein sequence ID" value="MDT2369659.1"/>
    <property type="molecule type" value="Genomic_DNA"/>
</dbReference>
<comment type="caution">
    <text evidence="5">The sequence shown here is derived from an EMBL/GenBank/DDBJ whole genome shotgun (WGS) entry which is preliminary data.</text>
</comment>
<keyword evidence="1" id="KW-0472">Membrane</keyword>
<evidence type="ECO:0000313" key="10">
    <source>
        <dbReference type="Proteomes" id="UP000253144"/>
    </source>
</evidence>
<dbReference type="RefSeq" id="WP_002296409.1">
    <property type="nucleotide sequence ID" value="NZ_AP022341.1"/>
</dbReference>
<dbReference type="EMBL" id="MVGJ01000054">
    <property type="protein sequence ID" value="OOL82325.1"/>
    <property type="molecule type" value="Genomic_DNA"/>
</dbReference>
<evidence type="ECO:0000313" key="3">
    <source>
        <dbReference type="EMBL" id="MBX4222802.1"/>
    </source>
</evidence>